<organism evidence="5">
    <name type="scientific">Paenarthrobacter sp. AMU7</name>
    <dbReference type="NCBI Taxonomy" id="3162492"/>
    <lineage>
        <taxon>Bacteria</taxon>
        <taxon>Bacillati</taxon>
        <taxon>Actinomycetota</taxon>
        <taxon>Actinomycetes</taxon>
        <taxon>Micrococcales</taxon>
        <taxon>Micrococcaceae</taxon>
        <taxon>Paenarthrobacter</taxon>
    </lineage>
</organism>
<reference evidence="5" key="1">
    <citation type="submission" date="2024-07" db="EMBL/GenBank/DDBJ databases">
        <authorList>
            <person name="Li J."/>
            <person name="Wei H."/>
            <person name="Ma J."/>
        </authorList>
    </citation>
    <scope>NUCLEOTIDE SEQUENCE</scope>
    <source>
        <strain evidence="5">AMU7</strain>
    </source>
</reference>
<dbReference type="Gene3D" id="3.40.50.720">
    <property type="entry name" value="NAD(P)-binding Rossmann-like Domain"/>
    <property type="match status" value="1"/>
</dbReference>
<evidence type="ECO:0000256" key="1">
    <source>
        <dbReference type="ARBA" id="ARBA00007637"/>
    </source>
</evidence>
<dbReference type="Pfam" id="PF01370">
    <property type="entry name" value="Epimerase"/>
    <property type="match status" value="1"/>
</dbReference>
<evidence type="ECO:0000313" key="5">
    <source>
        <dbReference type="EMBL" id="XDV73102.1"/>
    </source>
</evidence>
<dbReference type="PANTHER" id="PTHR43103">
    <property type="entry name" value="NUCLEOSIDE-DIPHOSPHATE-SUGAR EPIMERASE"/>
    <property type="match status" value="1"/>
</dbReference>
<dbReference type="SUPFAM" id="SSF51735">
    <property type="entry name" value="NAD(P)-binding Rossmann-fold domains"/>
    <property type="match status" value="1"/>
</dbReference>
<accession>A0AB39YVP8</accession>
<proteinExistence type="inferred from homology"/>
<dbReference type="InterPro" id="IPR036291">
    <property type="entry name" value="NAD(P)-bd_dom_sf"/>
</dbReference>
<comment type="similarity">
    <text evidence="1">Belongs to the NAD(P)-dependent epimerase/dehydratase family.</text>
</comment>
<dbReference type="PANTHER" id="PTHR43103:SF5">
    <property type="entry name" value="4-EPIMERASE, PUTATIVE (AFU_ORTHOLOGUE AFUA_7G00360)-RELATED"/>
    <property type="match status" value="1"/>
</dbReference>
<dbReference type="GO" id="GO:0016491">
    <property type="term" value="F:oxidoreductase activity"/>
    <property type="evidence" value="ECO:0007669"/>
    <property type="project" value="UniProtKB-KW"/>
</dbReference>
<dbReference type="RefSeq" id="WP_369746352.1">
    <property type="nucleotide sequence ID" value="NZ_CP165735.1"/>
</dbReference>
<sequence length="290" mass="32056">MRIAVTGGSGKLGRSVVRRLTQDGHQVLNIDRAGTRGKGYVNVDLRHYGQVLDVILGLDDQHHGLDAIVHLAAIPAPGLAPDATIFENNMVSTYNVFQAARRAGIKKVVYASSETVLGLPFDIAPPYIPVDEEYAARPESTYSLVKHLEEQMAVQLTRWDPELSITALRFSNVMDPEDYDAFPSFDSDANLRKWNLWGYIDARDGALAVVKALEHGVPGFETFIIAAADTVMSRSSADLAAEVFPGVEVLKELGEHETMLSIDKARRLLGFEPEHSWRYVHSNRTTPTED</sequence>
<evidence type="ECO:0000256" key="3">
    <source>
        <dbReference type="ARBA" id="ARBA00023027"/>
    </source>
</evidence>
<gene>
    <name evidence="5" type="ORF">ABQM86_08065</name>
</gene>
<dbReference type="InterPro" id="IPR001509">
    <property type="entry name" value="Epimerase_deHydtase"/>
</dbReference>
<dbReference type="EMBL" id="CP165735">
    <property type="protein sequence ID" value="XDV73102.1"/>
    <property type="molecule type" value="Genomic_DNA"/>
</dbReference>
<keyword evidence="2" id="KW-0560">Oxidoreductase</keyword>
<name>A0AB39YVP8_9MICC</name>
<evidence type="ECO:0000259" key="4">
    <source>
        <dbReference type="Pfam" id="PF01370"/>
    </source>
</evidence>
<protein>
    <submittedName>
        <fullName evidence="5">NAD-dependent epimerase/dehydratase family protein</fullName>
    </submittedName>
</protein>
<dbReference type="CDD" id="cd08946">
    <property type="entry name" value="SDR_e"/>
    <property type="match status" value="1"/>
</dbReference>
<feature type="domain" description="NAD-dependent epimerase/dehydratase" evidence="4">
    <location>
        <begin position="3"/>
        <end position="215"/>
    </location>
</feature>
<evidence type="ECO:0000256" key="2">
    <source>
        <dbReference type="ARBA" id="ARBA00023002"/>
    </source>
</evidence>
<keyword evidence="3" id="KW-0520">NAD</keyword>
<dbReference type="AlphaFoldDB" id="A0AB39YVP8"/>